<sequence>MDRAAVAVVALLVASLAAPVAGQPAPAADDHSTAVEADTELVRQSATDALSAADADSDGQTATIQKRVELFLTPEEPGRIDVVVAYTLPDAVSSLSVRVPDRTVGVETSDFEQTSDDYEWDGEDDAAQLRVTVDANRSASGSRSGALAQEGEYSFLDAGDWAVVTVPTFRTGWGWSGPEGLTVDISETTSVAGEGSTGGELALLGDVTEYTRTASGQTFTLAVPARADMAEGVDDVLDALAAASQRMQVGDRDDRVWIGVAPTDAEWGVRGVEYGGNDAWVLADARLDEPSNVWLHEYVHTRQGYTTAESGRWTMEAAAEYYAAALSLDLDYVDFSQYREYLGYGGRDPWREAVLASPSTWSSGANYLKGSLVWGDLDRRVRLATDHRAAMRDVLWALNRQDGDVSNGDVVDAVRNASTPAVASAAERFTTTDATPEMWSRGEYSAAFSVEPPRLTVADTEYSVAGPFRNETFQTVPTLYVGETLTVTATVTNAGGTRGEYEARLDDGNRTVAVDSGSLAGDESTELAVEHMLASAGTYNLTLGRDTRPVTVRSPATVRVQDLSVDPDRVPVGGRVNVTATLANPTADPARGPVAVTLDDERVAALNVTLAAGASTTRTTTLTLSAAGRYEVGAGDQMVTVRSGESSGTAPGFGLTVAALAASAAALVAARAR</sequence>
<keyword evidence="1" id="KW-0472">Membrane</keyword>
<evidence type="ECO:0008006" key="4">
    <source>
        <dbReference type="Google" id="ProtNLM"/>
    </source>
</evidence>
<evidence type="ECO:0000256" key="1">
    <source>
        <dbReference type="SAM" id="Phobius"/>
    </source>
</evidence>
<feature type="transmembrane region" description="Helical" evidence="1">
    <location>
        <begin position="650"/>
        <end position="670"/>
    </location>
</feature>
<dbReference type="Gene3D" id="2.60.40.10">
    <property type="entry name" value="Immunoglobulins"/>
    <property type="match status" value="2"/>
</dbReference>
<evidence type="ECO:0000313" key="2">
    <source>
        <dbReference type="EMBL" id="SEV90076.1"/>
    </source>
</evidence>
<keyword evidence="3" id="KW-1185">Reference proteome</keyword>
<keyword evidence="1" id="KW-1133">Transmembrane helix</keyword>
<keyword evidence="1" id="KW-0812">Transmembrane</keyword>
<protein>
    <recommendedName>
        <fullName evidence="4">CARDB protein</fullName>
    </recommendedName>
</protein>
<proteinExistence type="predicted"/>
<reference evidence="2 3" key="1">
    <citation type="submission" date="2016-10" db="EMBL/GenBank/DDBJ databases">
        <authorList>
            <person name="de Groot N.N."/>
        </authorList>
    </citation>
    <scope>NUCLEOTIDE SEQUENCE [LARGE SCALE GENOMIC DNA]</scope>
    <source>
        <strain evidence="2 3">CGMCC 1.5337</strain>
    </source>
</reference>
<gene>
    <name evidence="2" type="ORF">SAMN04487945_0238</name>
</gene>
<dbReference type="OrthoDB" id="271491at2157"/>
<dbReference type="EMBL" id="FOJA01000001">
    <property type="protein sequence ID" value="SEV90076.1"/>
    <property type="molecule type" value="Genomic_DNA"/>
</dbReference>
<organism evidence="2 3">
    <name type="scientific">Halobacterium jilantaiense</name>
    <dbReference type="NCBI Taxonomy" id="355548"/>
    <lineage>
        <taxon>Archaea</taxon>
        <taxon>Methanobacteriati</taxon>
        <taxon>Methanobacteriota</taxon>
        <taxon>Stenosarchaea group</taxon>
        <taxon>Halobacteria</taxon>
        <taxon>Halobacteriales</taxon>
        <taxon>Halobacteriaceae</taxon>
        <taxon>Halobacterium</taxon>
    </lineage>
</organism>
<evidence type="ECO:0000313" key="3">
    <source>
        <dbReference type="Proteomes" id="UP000198518"/>
    </source>
</evidence>
<dbReference type="RefSeq" id="WP_089667325.1">
    <property type="nucleotide sequence ID" value="NZ_FOJA01000001.1"/>
</dbReference>
<dbReference type="Proteomes" id="UP000198518">
    <property type="component" value="Unassembled WGS sequence"/>
</dbReference>
<dbReference type="STRING" id="355548.SAMN04487945_0238"/>
<dbReference type="InterPro" id="IPR013783">
    <property type="entry name" value="Ig-like_fold"/>
</dbReference>
<name>A0A1I0MPB0_9EURY</name>
<dbReference type="AlphaFoldDB" id="A0A1I0MPB0"/>
<accession>A0A1I0MPB0</accession>